<evidence type="ECO:0000313" key="1">
    <source>
        <dbReference type="EMBL" id="KEH36450.1"/>
    </source>
</evidence>
<dbReference type="Proteomes" id="UP000002051">
    <property type="component" value="Chromosome 2"/>
</dbReference>
<evidence type="ECO:0000313" key="3">
    <source>
        <dbReference type="Proteomes" id="UP000002051"/>
    </source>
</evidence>
<keyword evidence="3" id="KW-1185">Reference proteome</keyword>
<accession>A0A072VE69</accession>
<reference evidence="2" key="3">
    <citation type="submission" date="2015-04" db="UniProtKB">
        <authorList>
            <consortium name="EnsemblPlants"/>
        </authorList>
    </citation>
    <scope>IDENTIFICATION</scope>
    <source>
        <strain evidence="2">cv. Jemalong A17</strain>
    </source>
</reference>
<reference evidence="1 3" key="2">
    <citation type="journal article" date="2014" name="BMC Genomics">
        <title>An improved genome release (version Mt4.0) for the model legume Medicago truncatula.</title>
        <authorList>
            <person name="Tang H."/>
            <person name="Krishnakumar V."/>
            <person name="Bidwell S."/>
            <person name="Rosen B."/>
            <person name="Chan A."/>
            <person name="Zhou S."/>
            <person name="Gentzbittel L."/>
            <person name="Childs K.L."/>
            <person name="Yandell M."/>
            <person name="Gundlach H."/>
            <person name="Mayer K.F."/>
            <person name="Schwartz D.C."/>
            <person name="Town C.D."/>
        </authorList>
    </citation>
    <scope>GENOME REANNOTATION</scope>
    <source>
        <strain evidence="1">A17</strain>
        <strain evidence="2 3">cv. Jemalong A17</strain>
    </source>
</reference>
<gene>
    <name evidence="1" type="ordered locus">MTR_2g008995</name>
</gene>
<sequence>MTLLLLPKLSEKLSALKQLIELRKLKVTMYVTELENDELETLTMAEIEKKLNQLKFQELLNQSSFSTKQRVLSSNCFLTRFLNDLQLPFPLFYKRKVFKIQGISQLSFYNFLETFTQRNYSTNNASSHSILPRKSA</sequence>
<protein>
    <submittedName>
        <fullName evidence="1 2">Uncharacterized protein</fullName>
    </submittedName>
</protein>
<proteinExistence type="predicted"/>
<name>A0A072VE69_MEDTR</name>
<organism evidence="1 3">
    <name type="scientific">Medicago truncatula</name>
    <name type="common">Barrel medic</name>
    <name type="synonym">Medicago tribuloides</name>
    <dbReference type="NCBI Taxonomy" id="3880"/>
    <lineage>
        <taxon>Eukaryota</taxon>
        <taxon>Viridiplantae</taxon>
        <taxon>Streptophyta</taxon>
        <taxon>Embryophyta</taxon>
        <taxon>Tracheophyta</taxon>
        <taxon>Spermatophyta</taxon>
        <taxon>Magnoliopsida</taxon>
        <taxon>eudicotyledons</taxon>
        <taxon>Gunneridae</taxon>
        <taxon>Pentapetalae</taxon>
        <taxon>rosids</taxon>
        <taxon>fabids</taxon>
        <taxon>Fabales</taxon>
        <taxon>Fabaceae</taxon>
        <taxon>Papilionoideae</taxon>
        <taxon>50 kb inversion clade</taxon>
        <taxon>NPAAA clade</taxon>
        <taxon>Hologalegina</taxon>
        <taxon>IRL clade</taxon>
        <taxon>Trifolieae</taxon>
        <taxon>Medicago</taxon>
    </lineage>
</organism>
<dbReference type="EMBL" id="CM001218">
    <property type="protein sequence ID" value="KEH36450.1"/>
    <property type="molecule type" value="Genomic_DNA"/>
</dbReference>
<dbReference type="AlphaFoldDB" id="A0A072VE69"/>
<reference evidence="1 3" key="1">
    <citation type="journal article" date="2011" name="Nature">
        <title>The Medicago genome provides insight into the evolution of rhizobial symbioses.</title>
        <authorList>
            <person name="Young N.D."/>
            <person name="Debelle F."/>
            <person name="Oldroyd G.E."/>
            <person name="Geurts R."/>
            <person name="Cannon S.B."/>
            <person name="Udvardi M.K."/>
            <person name="Benedito V.A."/>
            <person name="Mayer K.F."/>
            <person name="Gouzy J."/>
            <person name="Schoof H."/>
            <person name="Van de Peer Y."/>
            <person name="Proost S."/>
            <person name="Cook D.R."/>
            <person name="Meyers B.C."/>
            <person name="Spannagl M."/>
            <person name="Cheung F."/>
            <person name="De Mita S."/>
            <person name="Krishnakumar V."/>
            <person name="Gundlach H."/>
            <person name="Zhou S."/>
            <person name="Mudge J."/>
            <person name="Bharti A.K."/>
            <person name="Murray J.D."/>
            <person name="Naoumkina M.A."/>
            <person name="Rosen B."/>
            <person name="Silverstein K.A."/>
            <person name="Tang H."/>
            <person name="Rombauts S."/>
            <person name="Zhao P.X."/>
            <person name="Zhou P."/>
            <person name="Barbe V."/>
            <person name="Bardou P."/>
            <person name="Bechner M."/>
            <person name="Bellec A."/>
            <person name="Berger A."/>
            <person name="Berges H."/>
            <person name="Bidwell S."/>
            <person name="Bisseling T."/>
            <person name="Choisne N."/>
            <person name="Couloux A."/>
            <person name="Denny R."/>
            <person name="Deshpande S."/>
            <person name="Dai X."/>
            <person name="Doyle J.J."/>
            <person name="Dudez A.M."/>
            <person name="Farmer A.D."/>
            <person name="Fouteau S."/>
            <person name="Franken C."/>
            <person name="Gibelin C."/>
            <person name="Gish J."/>
            <person name="Goldstein S."/>
            <person name="Gonzalez A.J."/>
            <person name="Green P.J."/>
            <person name="Hallab A."/>
            <person name="Hartog M."/>
            <person name="Hua A."/>
            <person name="Humphray S.J."/>
            <person name="Jeong D.H."/>
            <person name="Jing Y."/>
            <person name="Jocker A."/>
            <person name="Kenton S.M."/>
            <person name="Kim D.J."/>
            <person name="Klee K."/>
            <person name="Lai H."/>
            <person name="Lang C."/>
            <person name="Lin S."/>
            <person name="Macmil S.L."/>
            <person name="Magdelenat G."/>
            <person name="Matthews L."/>
            <person name="McCorrison J."/>
            <person name="Monaghan E.L."/>
            <person name="Mun J.H."/>
            <person name="Najar F.Z."/>
            <person name="Nicholson C."/>
            <person name="Noirot C."/>
            <person name="O'Bleness M."/>
            <person name="Paule C.R."/>
            <person name="Poulain J."/>
            <person name="Prion F."/>
            <person name="Qin B."/>
            <person name="Qu C."/>
            <person name="Retzel E.F."/>
            <person name="Riddle C."/>
            <person name="Sallet E."/>
            <person name="Samain S."/>
            <person name="Samson N."/>
            <person name="Sanders I."/>
            <person name="Saurat O."/>
            <person name="Scarpelli C."/>
            <person name="Schiex T."/>
            <person name="Segurens B."/>
            <person name="Severin A.J."/>
            <person name="Sherrier D.J."/>
            <person name="Shi R."/>
            <person name="Sims S."/>
            <person name="Singer S.R."/>
            <person name="Sinharoy S."/>
            <person name="Sterck L."/>
            <person name="Viollet A."/>
            <person name="Wang B.B."/>
            <person name="Wang K."/>
            <person name="Wang M."/>
            <person name="Wang X."/>
            <person name="Warfsmann J."/>
            <person name="Weissenbach J."/>
            <person name="White D.D."/>
            <person name="White J.D."/>
            <person name="Wiley G.B."/>
            <person name="Wincker P."/>
            <person name="Xing Y."/>
            <person name="Yang L."/>
            <person name="Yao Z."/>
            <person name="Ying F."/>
            <person name="Zhai J."/>
            <person name="Zhou L."/>
            <person name="Zuber A."/>
            <person name="Denarie J."/>
            <person name="Dixon R.A."/>
            <person name="May G.D."/>
            <person name="Schwartz D.C."/>
            <person name="Rogers J."/>
            <person name="Quetier F."/>
            <person name="Town C.D."/>
            <person name="Roe B.A."/>
        </authorList>
    </citation>
    <scope>NUCLEOTIDE SEQUENCE [LARGE SCALE GENOMIC DNA]</scope>
    <source>
        <strain evidence="1">A17</strain>
        <strain evidence="2 3">cv. Jemalong A17</strain>
    </source>
</reference>
<evidence type="ECO:0000313" key="2">
    <source>
        <dbReference type="EnsemblPlants" id="KEH36450"/>
    </source>
</evidence>
<dbReference type="EnsemblPlants" id="KEH36450">
    <property type="protein sequence ID" value="KEH36450"/>
    <property type="gene ID" value="MTR_2g008995"/>
</dbReference>
<dbReference type="HOGENOM" id="CLU_1878484_0_0_1"/>